<comment type="caution">
    <text evidence="3">The sequence shown here is derived from an EMBL/GenBank/DDBJ whole genome shotgun (WGS) entry which is preliminary data.</text>
</comment>
<evidence type="ECO:0000313" key="4">
    <source>
        <dbReference type="Proteomes" id="UP001596523"/>
    </source>
</evidence>
<evidence type="ECO:0000256" key="1">
    <source>
        <dbReference type="SAM" id="MobiDB-lite"/>
    </source>
</evidence>
<name>A0ABW2JJL4_9ACTN</name>
<organism evidence="3 4">
    <name type="scientific">Streptomyces monticola</name>
    <dbReference type="NCBI Taxonomy" id="2666263"/>
    <lineage>
        <taxon>Bacteria</taxon>
        <taxon>Bacillati</taxon>
        <taxon>Actinomycetota</taxon>
        <taxon>Actinomycetes</taxon>
        <taxon>Kitasatosporales</taxon>
        <taxon>Streptomycetaceae</taxon>
        <taxon>Streptomyces</taxon>
    </lineage>
</organism>
<feature type="region of interest" description="Disordered" evidence="1">
    <location>
        <begin position="179"/>
        <end position="257"/>
    </location>
</feature>
<reference evidence="4" key="1">
    <citation type="journal article" date="2019" name="Int. J. Syst. Evol. Microbiol.">
        <title>The Global Catalogue of Microorganisms (GCM) 10K type strain sequencing project: providing services to taxonomists for standard genome sequencing and annotation.</title>
        <authorList>
            <consortium name="The Broad Institute Genomics Platform"/>
            <consortium name="The Broad Institute Genome Sequencing Center for Infectious Disease"/>
            <person name="Wu L."/>
            <person name="Ma J."/>
        </authorList>
    </citation>
    <scope>NUCLEOTIDE SEQUENCE [LARGE SCALE GENOMIC DNA]</scope>
    <source>
        <strain evidence="4">SYNS20</strain>
    </source>
</reference>
<dbReference type="EMBL" id="JBHTCF010000006">
    <property type="protein sequence ID" value="MFC7305708.1"/>
    <property type="molecule type" value="Genomic_DNA"/>
</dbReference>
<feature type="compositionally biased region" description="Gly residues" evidence="1">
    <location>
        <begin position="199"/>
        <end position="212"/>
    </location>
</feature>
<dbReference type="RefSeq" id="WP_381831082.1">
    <property type="nucleotide sequence ID" value="NZ_JBHTCF010000006.1"/>
</dbReference>
<feature type="compositionally biased region" description="Basic and acidic residues" evidence="1">
    <location>
        <begin position="218"/>
        <end position="240"/>
    </location>
</feature>
<keyword evidence="2" id="KW-0472">Membrane</keyword>
<protein>
    <recommendedName>
        <fullName evidence="5">DUF4232 domain-containing protein</fullName>
    </recommendedName>
</protein>
<keyword evidence="2" id="KW-1133">Transmembrane helix</keyword>
<feature type="region of interest" description="Disordered" evidence="1">
    <location>
        <begin position="364"/>
        <end position="423"/>
    </location>
</feature>
<feature type="compositionally biased region" description="Gly residues" evidence="1">
    <location>
        <begin position="89"/>
        <end position="107"/>
    </location>
</feature>
<sequence>MSKFGQHEHEHEHGRGYEHEHGQHFRSHGHDGHDGHEHGQHDQHGQHGQHGGNEAVNSGSKDTGGPQDIPGTARARRPHLAGVPQDPGGSDGPGGPGGPGGAGGPGGSDAAEGLGQDELALRRLLQGAVKELEPSDQALDRLRHAVPARRARKRQAVVGVAAAALFIGTAVPALVHVAGSPSSNDDRPSAIGHSSEIPGGNGSAKNTGGGEQEGGKPSGKDDKDGKSKEEEKNEDGKGESDTAPSGGASSGADPTATEAVTATTCDAAQLGSATATTSAPDAEGKVYGAFRVSNTSDAECTVGGAGSVVFAAQGAAEPSKINVADHTAGDPATQLPAPQTQSTALVLKPGTAYEVRFAWVPSESCPSTGASPDPTPSGDGASGGTEQGGPQTQLGGEEGTADGSVSVTHTAEPGAPSAGATITGACAGTIYRTGVLAAS</sequence>
<dbReference type="Proteomes" id="UP001596523">
    <property type="component" value="Unassembled WGS sequence"/>
</dbReference>
<keyword evidence="4" id="KW-1185">Reference proteome</keyword>
<feature type="compositionally biased region" description="Basic and acidic residues" evidence="1">
    <location>
        <begin position="1"/>
        <end position="45"/>
    </location>
</feature>
<gene>
    <name evidence="3" type="ORF">ACFQVC_15950</name>
</gene>
<evidence type="ECO:0008006" key="5">
    <source>
        <dbReference type="Google" id="ProtNLM"/>
    </source>
</evidence>
<proteinExistence type="predicted"/>
<evidence type="ECO:0000256" key="2">
    <source>
        <dbReference type="SAM" id="Phobius"/>
    </source>
</evidence>
<accession>A0ABW2JJL4</accession>
<feature type="region of interest" description="Disordered" evidence="1">
    <location>
        <begin position="1"/>
        <end position="113"/>
    </location>
</feature>
<keyword evidence="2" id="KW-0812">Transmembrane</keyword>
<feature type="transmembrane region" description="Helical" evidence="2">
    <location>
        <begin position="156"/>
        <end position="179"/>
    </location>
</feature>
<evidence type="ECO:0000313" key="3">
    <source>
        <dbReference type="EMBL" id="MFC7305708.1"/>
    </source>
</evidence>